<protein>
    <submittedName>
        <fullName evidence="1">Uncharacterized protein</fullName>
    </submittedName>
</protein>
<accession>A0A4Q7VQ21</accession>
<evidence type="ECO:0000313" key="1">
    <source>
        <dbReference type="EMBL" id="RZT98472.1"/>
    </source>
</evidence>
<keyword evidence="2" id="KW-1185">Reference proteome</keyword>
<comment type="caution">
    <text evidence="1">The sequence shown here is derived from an EMBL/GenBank/DDBJ whole genome shotgun (WGS) entry which is preliminary data.</text>
</comment>
<gene>
    <name evidence="1" type="ORF">EV681_0250</name>
</gene>
<reference evidence="1 2" key="1">
    <citation type="submission" date="2019-02" db="EMBL/GenBank/DDBJ databases">
        <title>Genomic Encyclopedia of Type Strains, Phase IV (KMG-IV): sequencing the most valuable type-strain genomes for metagenomic binning, comparative biology and taxonomic classification.</title>
        <authorList>
            <person name="Goeker M."/>
        </authorList>
    </citation>
    <scope>NUCLEOTIDE SEQUENCE [LARGE SCALE GENOMIC DNA]</scope>
    <source>
        <strain evidence="1 2">DSM 23814</strain>
    </source>
</reference>
<dbReference type="EMBL" id="SHKO01000001">
    <property type="protein sequence ID" value="RZT98472.1"/>
    <property type="molecule type" value="Genomic_DNA"/>
</dbReference>
<dbReference type="Proteomes" id="UP000293398">
    <property type="component" value="Unassembled WGS sequence"/>
</dbReference>
<dbReference type="AlphaFoldDB" id="A0A4Q7VQ21"/>
<proteinExistence type="predicted"/>
<name>A0A4Q7VQ21_9BURK</name>
<evidence type="ECO:0000313" key="2">
    <source>
        <dbReference type="Proteomes" id="UP000293398"/>
    </source>
</evidence>
<sequence length="122" mass="13855">MDRPVLVARQGDVRPANTESIGINENGLIRKGHRPFILNQDLWTLPFRGKVLLTTPGVLPGHRASCIYMTAVMTMRRRKATPLDRISISFEIILSSRVVTYCPQEARALLFAKNRMIPIFHD</sequence>
<organism evidence="1 2">
    <name type="scientific">Advenella incenata</name>
    <dbReference type="NCBI Taxonomy" id="267800"/>
    <lineage>
        <taxon>Bacteria</taxon>
        <taxon>Pseudomonadati</taxon>
        <taxon>Pseudomonadota</taxon>
        <taxon>Betaproteobacteria</taxon>
        <taxon>Burkholderiales</taxon>
        <taxon>Alcaligenaceae</taxon>
    </lineage>
</organism>